<dbReference type="STRING" id="1432141.A0A015JBX8"/>
<evidence type="ECO:0000313" key="1">
    <source>
        <dbReference type="EMBL" id="EXX64425.1"/>
    </source>
</evidence>
<dbReference type="EMBL" id="JEMT01023230">
    <property type="protein sequence ID" value="EXX64425.1"/>
    <property type="molecule type" value="Genomic_DNA"/>
</dbReference>
<comment type="caution">
    <text evidence="1">The sequence shown here is derived from an EMBL/GenBank/DDBJ whole genome shotgun (WGS) entry which is preliminary data.</text>
</comment>
<dbReference type="HOGENOM" id="CLU_033666_16_6_1"/>
<proteinExistence type="predicted"/>
<evidence type="ECO:0000313" key="2">
    <source>
        <dbReference type="Proteomes" id="UP000022910"/>
    </source>
</evidence>
<dbReference type="AlphaFoldDB" id="A0A015JBX8"/>
<protein>
    <submittedName>
        <fullName evidence="1">Uncharacterized protein</fullName>
    </submittedName>
</protein>
<keyword evidence="2" id="KW-1185">Reference proteome</keyword>
<dbReference type="InterPro" id="IPR009057">
    <property type="entry name" value="Homeodomain-like_sf"/>
</dbReference>
<dbReference type="OrthoDB" id="2350562at2759"/>
<sequence>MVKTKELTDFERGKVISYYKAGDTEIAISEKTGYGKTTIHNIITKYRKTGAITVAPRSGHPKKLTVRDKRKFKGNFYCIHWK</sequence>
<reference evidence="1 2" key="1">
    <citation type="submission" date="2014-02" db="EMBL/GenBank/DDBJ databases">
        <title>Single nucleus genome sequencing reveals high similarity among nuclei of an endomycorrhizal fungus.</title>
        <authorList>
            <person name="Lin K."/>
            <person name="Geurts R."/>
            <person name="Zhang Z."/>
            <person name="Limpens E."/>
            <person name="Saunders D.G."/>
            <person name="Mu D."/>
            <person name="Pang E."/>
            <person name="Cao H."/>
            <person name="Cha H."/>
            <person name="Lin T."/>
            <person name="Zhou Q."/>
            <person name="Shang Y."/>
            <person name="Li Y."/>
            <person name="Ivanov S."/>
            <person name="Sharma T."/>
            <person name="Velzen R.V."/>
            <person name="Ruijter N.D."/>
            <person name="Aanen D.K."/>
            <person name="Win J."/>
            <person name="Kamoun S."/>
            <person name="Bisseling T."/>
            <person name="Huang S."/>
        </authorList>
    </citation>
    <scope>NUCLEOTIDE SEQUENCE [LARGE SCALE GENOMIC DNA]</scope>
    <source>
        <strain evidence="2">DAOM197198w</strain>
    </source>
</reference>
<dbReference type="Gene3D" id="1.10.10.10">
    <property type="entry name" value="Winged helix-like DNA-binding domain superfamily/Winged helix DNA-binding domain"/>
    <property type="match status" value="1"/>
</dbReference>
<dbReference type="Proteomes" id="UP000022910">
    <property type="component" value="Unassembled WGS sequence"/>
</dbReference>
<accession>A0A015JBX8</accession>
<name>A0A015JBX8_RHIIW</name>
<dbReference type="InterPro" id="IPR036388">
    <property type="entry name" value="WH-like_DNA-bd_sf"/>
</dbReference>
<organism evidence="1 2">
    <name type="scientific">Rhizophagus irregularis (strain DAOM 197198w)</name>
    <name type="common">Glomus intraradices</name>
    <dbReference type="NCBI Taxonomy" id="1432141"/>
    <lineage>
        <taxon>Eukaryota</taxon>
        <taxon>Fungi</taxon>
        <taxon>Fungi incertae sedis</taxon>
        <taxon>Mucoromycota</taxon>
        <taxon>Glomeromycotina</taxon>
        <taxon>Glomeromycetes</taxon>
        <taxon>Glomerales</taxon>
        <taxon>Glomeraceae</taxon>
        <taxon>Rhizophagus</taxon>
    </lineage>
</organism>
<dbReference type="SUPFAM" id="SSF46689">
    <property type="entry name" value="Homeodomain-like"/>
    <property type="match status" value="1"/>
</dbReference>
<gene>
    <name evidence="1" type="ORF">RirG_142840</name>
</gene>